<dbReference type="NCBIfam" id="TIGR02532">
    <property type="entry name" value="IV_pilin_GFxxxE"/>
    <property type="match status" value="1"/>
</dbReference>
<evidence type="ECO:0000256" key="4">
    <source>
        <dbReference type="ARBA" id="ARBA00022989"/>
    </source>
</evidence>
<keyword evidence="3 6" id="KW-0812">Transmembrane</keyword>
<gene>
    <name evidence="7" type="primary">pilA-N</name>
    <name evidence="7" type="ORF">GMPD_23010</name>
</gene>
<dbReference type="Gene3D" id="3.30.700.10">
    <property type="entry name" value="Glycoprotein, Type 4 Pilin"/>
    <property type="match status" value="1"/>
</dbReference>
<sequence>MLNKIRSNKGFTLIELLIVVAIIGILAAIAIPQFSAYRAKAYNSAANSDLKNLKTGMEAYMADRQSYPGGMDERY</sequence>
<name>A0A6V8MWC3_9BACT</name>
<proteinExistence type="predicted"/>
<dbReference type="InterPro" id="IPR000983">
    <property type="entry name" value="Bac_GSPG_pilin"/>
</dbReference>
<dbReference type="Pfam" id="PF07963">
    <property type="entry name" value="N_methyl"/>
    <property type="match status" value="1"/>
</dbReference>
<dbReference type="Proteomes" id="UP000568888">
    <property type="component" value="Unassembled WGS sequence"/>
</dbReference>
<evidence type="ECO:0000313" key="7">
    <source>
        <dbReference type="EMBL" id="GFO64382.1"/>
    </source>
</evidence>
<keyword evidence="4 6" id="KW-1133">Transmembrane helix</keyword>
<reference evidence="8" key="1">
    <citation type="submission" date="2020-06" db="EMBL/GenBank/DDBJ databases">
        <title>Draft genomic sequecing of Geomonas sp. Red736.</title>
        <authorList>
            <person name="Itoh H."/>
            <person name="Xu Z.X."/>
            <person name="Ushijima N."/>
            <person name="Masuda Y."/>
            <person name="Shiratori Y."/>
            <person name="Senoo K."/>
        </authorList>
    </citation>
    <scope>NUCLEOTIDE SEQUENCE [LARGE SCALE GENOMIC DNA]</scope>
    <source>
        <strain evidence="8">Red736</strain>
    </source>
</reference>
<dbReference type="EMBL" id="BLXY01000003">
    <property type="protein sequence ID" value="GFO64382.1"/>
    <property type="molecule type" value="Genomic_DNA"/>
</dbReference>
<keyword evidence="2" id="KW-0488">Methylation</keyword>
<comment type="subcellular location">
    <subcellularLocation>
        <location evidence="1">Membrane</location>
        <topology evidence="1">Single-pass membrane protein</topology>
    </subcellularLocation>
</comment>
<protein>
    <submittedName>
        <fullName evidence="7">Pilus assembly protein</fullName>
    </submittedName>
</protein>
<dbReference type="GO" id="GO:0015627">
    <property type="term" value="C:type II protein secretion system complex"/>
    <property type="evidence" value="ECO:0007669"/>
    <property type="project" value="InterPro"/>
</dbReference>
<dbReference type="InterPro" id="IPR045584">
    <property type="entry name" value="Pilin-like"/>
</dbReference>
<feature type="transmembrane region" description="Helical" evidence="6">
    <location>
        <begin position="12"/>
        <end position="31"/>
    </location>
</feature>
<dbReference type="AlphaFoldDB" id="A0A6V8MWC3"/>
<dbReference type="GO" id="GO:0016020">
    <property type="term" value="C:membrane"/>
    <property type="evidence" value="ECO:0007669"/>
    <property type="project" value="UniProtKB-SubCell"/>
</dbReference>
<dbReference type="SUPFAM" id="SSF54523">
    <property type="entry name" value="Pili subunits"/>
    <property type="match status" value="1"/>
</dbReference>
<dbReference type="PRINTS" id="PR00813">
    <property type="entry name" value="BCTERIALGSPG"/>
</dbReference>
<dbReference type="PANTHER" id="PTHR30093">
    <property type="entry name" value="GENERAL SECRETION PATHWAY PROTEIN G"/>
    <property type="match status" value="1"/>
</dbReference>
<evidence type="ECO:0000256" key="2">
    <source>
        <dbReference type="ARBA" id="ARBA00022481"/>
    </source>
</evidence>
<evidence type="ECO:0000256" key="6">
    <source>
        <dbReference type="SAM" id="Phobius"/>
    </source>
</evidence>
<dbReference type="RefSeq" id="WP_183347385.1">
    <property type="nucleotide sequence ID" value="NZ_BLXY01000003.1"/>
</dbReference>
<organism evidence="7 8">
    <name type="scientific">Geomonas paludis</name>
    <dbReference type="NCBI Taxonomy" id="2740185"/>
    <lineage>
        <taxon>Bacteria</taxon>
        <taxon>Pseudomonadati</taxon>
        <taxon>Thermodesulfobacteriota</taxon>
        <taxon>Desulfuromonadia</taxon>
        <taxon>Geobacterales</taxon>
        <taxon>Geobacteraceae</taxon>
        <taxon>Geomonas</taxon>
    </lineage>
</organism>
<dbReference type="GO" id="GO:0015628">
    <property type="term" value="P:protein secretion by the type II secretion system"/>
    <property type="evidence" value="ECO:0007669"/>
    <property type="project" value="InterPro"/>
</dbReference>
<dbReference type="InterPro" id="IPR012902">
    <property type="entry name" value="N_methyl_site"/>
</dbReference>
<evidence type="ECO:0000256" key="3">
    <source>
        <dbReference type="ARBA" id="ARBA00022692"/>
    </source>
</evidence>
<evidence type="ECO:0000256" key="1">
    <source>
        <dbReference type="ARBA" id="ARBA00004167"/>
    </source>
</evidence>
<dbReference type="PROSITE" id="PS00409">
    <property type="entry name" value="PROKAR_NTER_METHYL"/>
    <property type="match status" value="1"/>
</dbReference>
<accession>A0A6V8MWC3</accession>
<comment type="caution">
    <text evidence="7">The sequence shown here is derived from an EMBL/GenBank/DDBJ whole genome shotgun (WGS) entry which is preliminary data.</text>
</comment>
<keyword evidence="5 6" id="KW-0472">Membrane</keyword>
<evidence type="ECO:0000313" key="8">
    <source>
        <dbReference type="Proteomes" id="UP000568888"/>
    </source>
</evidence>
<dbReference type="PANTHER" id="PTHR30093:SF44">
    <property type="entry name" value="TYPE II SECRETION SYSTEM CORE PROTEIN G"/>
    <property type="match status" value="1"/>
</dbReference>
<evidence type="ECO:0000256" key="5">
    <source>
        <dbReference type="ARBA" id="ARBA00023136"/>
    </source>
</evidence>